<evidence type="ECO:0008006" key="5">
    <source>
        <dbReference type="Google" id="ProtNLM"/>
    </source>
</evidence>
<dbReference type="Pfam" id="PF01827">
    <property type="entry name" value="FTH"/>
    <property type="match status" value="1"/>
</dbReference>
<name>G0NGG0_CAEBE</name>
<dbReference type="GO" id="GO:0045087">
    <property type="term" value="P:innate immune response"/>
    <property type="evidence" value="ECO:0007669"/>
    <property type="project" value="TreeGrafter"/>
</dbReference>
<feature type="domain" description="DUF38" evidence="1">
    <location>
        <begin position="220"/>
        <end position="342"/>
    </location>
</feature>
<dbReference type="eggNOG" id="ENOG502RT5I">
    <property type="taxonomic scope" value="Eukaryota"/>
</dbReference>
<dbReference type="AlphaFoldDB" id="G0NGG0"/>
<reference evidence="4" key="1">
    <citation type="submission" date="2011-07" db="EMBL/GenBank/DDBJ databases">
        <authorList>
            <consortium name="Caenorhabditis brenneri Sequencing and Analysis Consortium"/>
            <person name="Wilson R.K."/>
        </authorList>
    </citation>
    <scope>NUCLEOTIDE SEQUENCE [LARGE SCALE GENOMIC DNA]</scope>
    <source>
        <strain evidence="4">PB2801</strain>
    </source>
</reference>
<dbReference type="CDD" id="cd09917">
    <property type="entry name" value="F-box_SF"/>
    <property type="match status" value="1"/>
</dbReference>
<proteinExistence type="predicted"/>
<gene>
    <name evidence="3" type="ORF">CAEBREN_15766</name>
</gene>
<dbReference type="InParanoid" id="G0NGG0"/>
<dbReference type="InterPro" id="IPR040161">
    <property type="entry name" value="FB224"/>
</dbReference>
<dbReference type="Proteomes" id="UP000008068">
    <property type="component" value="Unassembled WGS sequence"/>
</dbReference>
<evidence type="ECO:0000313" key="4">
    <source>
        <dbReference type="Proteomes" id="UP000008068"/>
    </source>
</evidence>
<dbReference type="PANTHER" id="PTHR23015">
    <property type="entry name" value="UNCHARACTERIZED C.ELEGANS PROTEIN"/>
    <property type="match status" value="1"/>
</dbReference>
<dbReference type="InterPro" id="IPR041426">
    <property type="entry name" value="Mos1_HTH"/>
</dbReference>
<dbReference type="PANTHER" id="PTHR23015:SF4">
    <property type="entry name" value="DUF38 DOMAIN-CONTAINING PROTEIN-RELATED"/>
    <property type="match status" value="1"/>
</dbReference>
<dbReference type="HOGENOM" id="CLU_030831_3_3_1"/>
<dbReference type="OrthoDB" id="6137736at2759"/>
<accession>G0NGG0</accession>
<organism evidence="4">
    <name type="scientific">Caenorhabditis brenneri</name>
    <name type="common">Nematode worm</name>
    <dbReference type="NCBI Taxonomy" id="135651"/>
    <lineage>
        <taxon>Eukaryota</taxon>
        <taxon>Metazoa</taxon>
        <taxon>Ecdysozoa</taxon>
        <taxon>Nematoda</taxon>
        <taxon>Chromadorea</taxon>
        <taxon>Rhabditida</taxon>
        <taxon>Rhabditina</taxon>
        <taxon>Rhabditomorpha</taxon>
        <taxon>Rhabditoidea</taxon>
        <taxon>Rhabditidae</taxon>
        <taxon>Peloderinae</taxon>
        <taxon>Caenorhabditis</taxon>
    </lineage>
</organism>
<dbReference type="EMBL" id="GL379880">
    <property type="protein sequence ID" value="EGT60019.1"/>
    <property type="molecule type" value="Genomic_DNA"/>
</dbReference>
<evidence type="ECO:0000259" key="1">
    <source>
        <dbReference type="Pfam" id="PF01827"/>
    </source>
</evidence>
<dbReference type="InterPro" id="IPR002900">
    <property type="entry name" value="DUF38/FTH_CAE_spp"/>
</dbReference>
<dbReference type="Pfam" id="PF17906">
    <property type="entry name" value="HTH_48"/>
    <property type="match status" value="1"/>
</dbReference>
<keyword evidence="4" id="KW-1185">Reference proteome</keyword>
<feature type="domain" description="Mos1 transposase HTH" evidence="2">
    <location>
        <begin position="25"/>
        <end position="74"/>
    </location>
</feature>
<protein>
    <recommendedName>
        <fullName evidence="5">F-box domain-containing protein</fullName>
    </recommendedName>
</protein>
<sequence length="396" mass="45689">MSSIPPEVNRAISMTEIRESLKSNPIYLRVCIQYEVLEGMPCWESYQSFCTKLGKDAMEYIDFEFWFMRFYNGETDLEYNRSKDAGKKTIMDLPTDLMTHIAKDYLKPFDMVMLSQVSRNLQSFCGTLDPGTKKVELHMSPTGSVIITFEKLMILYKPAYGMKKNGYEIGCGYERIRVENGDHLDGVRDVLMTQFSSKTSTVSQLTVIVDSKGIEEWKKLVEKLSFRSKISVKTVRFVADDPIHFLPLLYLLTPGYLEQIEISNHRNIAIPYQRLMETEQWKQAKRAVMLRDGPSNPEHFQYFNRFEEFTVTIDELTMEVLMELSYIYIASPHFKSCTIESDLLFQAGEFASEIGGYIVDDSPRVVRYSNGAHVLEYRGDFGDLGGTLRIEKKEVV</sequence>
<evidence type="ECO:0000313" key="3">
    <source>
        <dbReference type="EMBL" id="EGT60019.1"/>
    </source>
</evidence>
<evidence type="ECO:0000259" key="2">
    <source>
        <dbReference type="Pfam" id="PF17906"/>
    </source>
</evidence>